<reference evidence="2 4" key="2">
    <citation type="submission" date="2013-03" db="EMBL/GenBank/DDBJ databases">
        <title>The Genome Sequence of Enterococcus malodoratus ATCC_43197 (PacBio/Illumina hybrid assembly).</title>
        <authorList>
            <consortium name="The Broad Institute Genomics Platform"/>
            <consortium name="The Broad Institute Genome Sequencing Center for Infectious Disease"/>
            <person name="Earl A."/>
            <person name="Russ C."/>
            <person name="Gilmore M."/>
            <person name="Surin D."/>
            <person name="Walker B."/>
            <person name="Young S."/>
            <person name="Zeng Q."/>
            <person name="Gargeya S."/>
            <person name="Fitzgerald M."/>
            <person name="Haas B."/>
            <person name="Abouelleil A."/>
            <person name="Allen A.W."/>
            <person name="Alvarado L."/>
            <person name="Arachchi H.M."/>
            <person name="Berlin A.M."/>
            <person name="Chapman S.B."/>
            <person name="Gainer-Dewar J."/>
            <person name="Goldberg J."/>
            <person name="Griggs A."/>
            <person name="Gujja S."/>
            <person name="Hansen M."/>
            <person name="Howarth C."/>
            <person name="Imamovic A."/>
            <person name="Ireland A."/>
            <person name="Larimer J."/>
            <person name="McCowan C."/>
            <person name="Murphy C."/>
            <person name="Pearson M."/>
            <person name="Poon T.W."/>
            <person name="Priest M."/>
            <person name="Roberts A."/>
            <person name="Saif S."/>
            <person name="Shea T."/>
            <person name="Sisk P."/>
            <person name="Sykes S."/>
            <person name="Wortman J."/>
            <person name="Nusbaum C."/>
            <person name="Birren B."/>
        </authorList>
    </citation>
    <scope>NUCLEOTIDE SEQUENCE [LARGE SCALE GENOMIC DNA]</scope>
    <source>
        <strain evidence="2 4">ATCC 43197</strain>
    </source>
</reference>
<dbReference type="OrthoDB" id="2186818at2"/>
<evidence type="ECO:0000313" key="1">
    <source>
        <dbReference type="EMBL" id="EOH76756.1"/>
    </source>
</evidence>
<dbReference type="RefSeq" id="WP_010741246.1">
    <property type="nucleotide sequence ID" value="NZ_KB946250.1"/>
</dbReference>
<gene>
    <name evidence="2" type="ORF">I585_04373</name>
    <name evidence="1" type="ORF">UAI_02431</name>
</gene>
<keyword evidence="4" id="KW-1185">Reference proteome</keyword>
<evidence type="ECO:0000313" key="4">
    <source>
        <dbReference type="Proteomes" id="UP000014148"/>
    </source>
</evidence>
<dbReference type="AlphaFoldDB" id="R2R826"/>
<dbReference type="Proteomes" id="UP000014148">
    <property type="component" value="Unassembled WGS sequence"/>
</dbReference>
<dbReference type="PATRIC" id="fig|1158601.3.peg.2391"/>
<evidence type="ECO:0000313" key="2">
    <source>
        <dbReference type="EMBL" id="EOT63543.1"/>
    </source>
</evidence>
<accession>R2R826</accession>
<proteinExistence type="predicted"/>
<name>R2R826_9ENTE</name>
<dbReference type="GeneID" id="79786832"/>
<comment type="caution">
    <text evidence="1">The sequence shown here is derived from an EMBL/GenBank/DDBJ whole genome shotgun (WGS) entry which is preliminary data.</text>
</comment>
<protein>
    <submittedName>
        <fullName evidence="1">Uncharacterized protein</fullName>
    </submittedName>
</protein>
<dbReference type="STRING" id="71451.RV07_GL003414"/>
<evidence type="ECO:0000313" key="3">
    <source>
        <dbReference type="Proteomes" id="UP000013783"/>
    </source>
</evidence>
<reference evidence="1 3" key="1">
    <citation type="submission" date="2013-02" db="EMBL/GenBank/DDBJ databases">
        <title>The Genome Sequence of Enterococcus malodoratus ATCC_43197.</title>
        <authorList>
            <consortium name="The Broad Institute Genome Sequencing Platform"/>
            <consortium name="The Broad Institute Genome Sequencing Center for Infectious Disease"/>
            <person name="Earl A.M."/>
            <person name="Gilmore M.S."/>
            <person name="Lebreton F."/>
            <person name="Walker B."/>
            <person name="Young S.K."/>
            <person name="Zeng Q."/>
            <person name="Gargeya S."/>
            <person name="Fitzgerald M."/>
            <person name="Haas B."/>
            <person name="Abouelleil A."/>
            <person name="Alvarado L."/>
            <person name="Arachchi H.M."/>
            <person name="Berlin A.M."/>
            <person name="Chapman S.B."/>
            <person name="Dewar J."/>
            <person name="Goldberg J."/>
            <person name="Griggs A."/>
            <person name="Gujja S."/>
            <person name="Hansen M."/>
            <person name="Howarth C."/>
            <person name="Imamovic A."/>
            <person name="Larimer J."/>
            <person name="McCowan C."/>
            <person name="Murphy C."/>
            <person name="Neiman D."/>
            <person name="Pearson M."/>
            <person name="Priest M."/>
            <person name="Roberts A."/>
            <person name="Saif S."/>
            <person name="Shea T."/>
            <person name="Sisk P."/>
            <person name="Sykes S."/>
            <person name="Wortman J."/>
            <person name="Nusbaum C."/>
            <person name="Birren B."/>
        </authorList>
    </citation>
    <scope>NUCLEOTIDE SEQUENCE [LARGE SCALE GENOMIC DNA]</scope>
    <source>
        <strain evidence="1 3">ATCC 43197</strain>
    </source>
</reference>
<dbReference type="Proteomes" id="UP000013783">
    <property type="component" value="Unassembled WGS sequence"/>
</dbReference>
<dbReference type="EMBL" id="ASWA01000005">
    <property type="protein sequence ID" value="EOT63543.1"/>
    <property type="molecule type" value="Genomic_DNA"/>
</dbReference>
<sequence length="71" mass="7866">MIQKLGTKLQVHLSQLGVQKLKKVTFQNIVDDPDENEIITLGEIMKDLDKDGTLLDGVIVTSQSRVTKSSN</sequence>
<dbReference type="eggNOG" id="ENOG5030JNP">
    <property type="taxonomic scope" value="Bacteria"/>
</dbReference>
<dbReference type="EMBL" id="AJAK01000017">
    <property type="protein sequence ID" value="EOH76756.1"/>
    <property type="molecule type" value="Genomic_DNA"/>
</dbReference>
<organism evidence="1 3">
    <name type="scientific">Enterococcus malodoratus ATCC 43197</name>
    <dbReference type="NCBI Taxonomy" id="1158601"/>
    <lineage>
        <taxon>Bacteria</taxon>
        <taxon>Bacillati</taxon>
        <taxon>Bacillota</taxon>
        <taxon>Bacilli</taxon>
        <taxon>Lactobacillales</taxon>
        <taxon>Enterococcaceae</taxon>
        <taxon>Enterococcus</taxon>
    </lineage>
</organism>